<comment type="caution">
    <text evidence="5">The sequence shown here is derived from an EMBL/GenBank/DDBJ whole genome shotgun (WGS) entry which is preliminary data.</text>
</comment>
<proteinExistence type="predicted"/>
<dbReference type="SUPFAM" id="SSF46689">
    <property type="entry name" value="Homeodomain-like"/>
    <property type="match status" value="1"/>
</dbReference>
<evidence type="ECO:0000313" key="6">
    <source>
        <dbReference type="Proteomes" id="UP000642107"/>
    </source>
</evidence>
<evidence type="ECO:0000256" key="1">
    <source>
        <dbReference type="ARBA" id="ARBA00023125"/>
    </source>
</evidence>
<dbReference type="PROSITE" id="PS50977">
    <property type="entry name" value="HTH_TETR_2"/>
    <property type="match status" value="1"/>
</dbReference>
<dbReference type="Proteomes" id="UP000642107">
    <property type="component" value="Unassembled WGS sequence"/>
</dbReference>
<sequence length="276" mass="30166">MSSEDPRENDASDIPRRAPRLSSDQSRARVLASALSMLETTGLTVSLEHLSIEDLIRAADVPRSAFYRLWPSKDLFYADLLEHITIESEPSETPFDPTTLDVAAQTLQSNIHRLGTPDGRRAVTEEMLRLAGRRNIDALTASASWRDAFALVATINGVADPTQRENLVRALKAGDERRTQIMAAQYTQLLALLGCGLQPGVTAETLARVGARIIEGFAQGQMRRPDLDSTMIMRPGLDGEPVAWHPAALALWGAFQLLIDFDGPARATAPGTTKPW</sequence>
<feature type="DNA-binding region" description="H-T-H motif" evidence="2">
    <location>
        <begin position="51"/>
        <end position="70"/>
    </location>
</feature>
<evidence type="ECO:0000256" key="2">
    <source>
        <dbReference type="PROSITE-ProRule" id="PRU00335"/>
    </source>
</evidence>
<gene>
    <name evidence="5" type="ORF">IGS67_10475</name>
</gene>
<protein>
    <submittedName>
        <fullName evidence="5">TetR/AcrR family transcriptional regulator</fullName>
    </submittedName>
</protein>
<keyword evidence="6" id="KW-1185">Reference proteome</keyword>
<dbReference type="RefSeq" id="WP_192280564.1">
    <property type="nucleotide sequence ID" value="NZ_JACZDF010000005.1"/>
</dbReference>
<evidence type="ECO:0000259" key="4">
    <source>
        <dbReference type="PROSITE" id="PS50977"/>
    </source>
</evidence>
<feature type="compositionally biased region" description="Basic and acidic residues" evidence="3">
    <location>
        <begin position="1"/>
        <end position="16"/>
    </location>
</feature>
<keyword evidence="1 2" id="KW-0238">DNA-binding</keyword>
<accession>A0ABR9DU96</accession>
<reference evidence="5 6" key="1">
    <citation type="submission" date="2020-09" db="EMBL/GenBank/DDBJ databases">
        <title>Flavimobilis rhizosphaerae sp. nov., isolated from rhizosphere soil of Spartina alterniflora.</title>
        <authorList>
            <person name="Hanqin C."/>
        </authorList>
    </citation>
    <scope>NUCLEOTIDE SEQUENCE [LARGE SCALE GENOMIC DNA]</scope>
    <source>
        <strain evidence="5 6">GY 10621</strain>
    </source>
</reference>
<dbReference type="InterPro" id="IPR001647">
    <property type="entry name" value="HTH_TetR"/>
</dbReference>
<evidence type="ECO:0000256" key="3">
    <source>
        <dbReference type="SAM" id="MobiDB-lite"/>
    </source>
</evidence>
<feature type="domain" description="HTH tetR-type" evidence="4">
    <location>
        <begin position="24"/>
        <end position="88"/>
    </location>
</feature>
<dbReference type="Gene3D" id="1.10.357.10">
    <property type="entry name" value="Tetracycline Repressor, domain 2"/>
    <property type="match status" value="1"/>
</dbReference>
<name>A0ABR9DU96_9MICO</name>
<dbReference type="InterPro" id="IPR009057">
    <property type="entry name" value="Homeodomain-like_sf"/>
</dbReference>
<feature type="region of interest" description="Disordered" evidence="3">
    <location>
        <begin position="1"/>
        <end position="25"/>
    </location>
</feature>
<evidence type="ECO:0000313" key="5">
    <source>
        <dbReference type="EMBL" id="MBD9699912.1"/>
    </source>
</evidence>
<organism evidence="5 6">
    <name type="scientific">Flavimobilis rhizosphaerae</name>
    <dbReference type="NCBI Taxonomy" id="2775421"/>
    <lineage>
        <taxon>Bacteria</taxon>
        <taxon>Bacillati</taxon>
        <taxon>Actinomycetota</taxon>
        <taxon>Actinomycetes</taxon>
        <taxon>Micrococcales</taxon>
        <taxon>Jonesiaceae</taxon>
        <taxon>Flavimobilis</taxon>
    </lineage>
</organism>
<dbReference type="EMBL" id="JACZDF010000005">
    <property type="protein sequence ID" value="MBD9699912.1"/>
    <property type="molecule type" value="Genomic_DNA"/>
</dbReference>